<name>A0ABW4LV14_9BACI</name>
<organism evidence="1 2">
    <name type="scientific">Bacillus salitolerans</name>
    <dbReference type="NCBI Taxonomy" id="1437434"/>
    <lineage>
        <taxon>Bacteria</taxon>
        <taxon>Bacillati</taxon>
        <taxon>Bacillota</taxon>
        <taxon>Bacilli</taxon>
        <taxon>Bacillales</taxon>
        <taxon>Bacillaceae</taxon>
        <taxon>Bacillus</taxon>
    </lineage>
</organism>
<gene>
    <name evidence="1" type="ORF">ACFSCX_18120</name>
</gene>
<protein>
    <submittedName>
        <fullName evidence="1">Zinc-finger domain-containing protein</fullName>
    </submittedName>
</protein>
<keyword evidence="1" id="KW-0862">Zinc</keyword>
<dbReference type="EMBL" id="JBHUEM010000045">
    <property type="protein sequence ID" value="MFD1738443.1"/>
    <property type="molecule type" value="Genomic_DNA"/>
</dbReference>
<sequence length="58" mass="6958">MEQKKVLLEVNHLLDTYCEQCFLNSYFKKEYGKCYAQRFCIHECTVGQKLKKYGEKLS</sequence>
<comment type="caution">
    <text evidence="1">The sequence shown here is derived from an EMBL/GenBank/DDBJ whole genome shotgun (WGS) entry which is preliminary data.</text>
</comment>
<dbReference type="Proteomes" id="UP001597214">
    <property type="component" value="Unassembled WGS sequence"/>
</dbReference>
<evidence type="ECO:0000313" key="1">
    <source>
        <dbReference type="EMBL" id="MFD1738443.1"/>
    </source>
</evidence>
<reference evidence="2" key="1">
    <citation type="journal article" date="2019" name="Int. J. Syst. Evol. Microbiol.">
        <title>The Global Catalogue of Microorganisms (GCM) 10K type strain sequencing project: providing services to taxonomists for standard genome sequencing and annotation.</title>
        <authorList>
            <consortium name="The Broad Institute Genomics Platform"/>
            <consortium name="The Broad Institute Genome Sequencing Center for Infectious Disease"/>
            <person name="Wu L."/>
            <person name="Ma J."/>
        </authorList>
    </citation>
    <scope>NUCLEOTIDE SEQUENCE [LARGE SCALE GENOMIC DNA]</scope>
    <source>
        <strain evidence="2">CCUG 49339</strain>
    </source>
</reference>
<keyword evidence="1" id="KW-0479">Metal-binding</keyword>
<keyword evidence="2" id="KW-1185">Reference proteome</keyword>
<keyword evidence="1" id="KW-0863">Zinc-finger</keyword>
<evidence type="ECO:0000313" key="2">
    <source>
        <dbReference type="Proteomes" id="UP001597214"/>
    </source>
</evidence>
<dbReference type="RefSeq" id="WP_377929650.1">
    <property type="nucleotide sequence ID" value="NZ_JBHUEM010000045.1"/>
</dbReference>
<dbReference type="GO" id="GO:0008270">
    <property type="term" value="F:zinc ion binding"/>
    <property type="evidence" value="ECO:0007669"/>
    <property type="project" value="UniProtKB-KW"/>
</dbReference>
<dbReference type="Pfam" id="PF10782">
    <property type="entry name" value="zf-C2HCIx2C"/>
    <property type="match status" value="1"/>
</dbReference>
<dbReference type="InterPro" id="IPR019718">
    <property type="entry name" value="DUF2602"/>
</dbReference>
<proteinExistence type="predicted"/>
<accession>A0ABW4LV14</accession>